<organism evidence="1 2">
    <name type="scientific">Rhizobium metallidurans</name>
    <dbReference type="NCBI Taxonomy" id="1265931"/>
    <lineage>
        <taxon>Bacteria</taxon>
        <taxon>Pseudomonadati</taxon>
        <taxon>Pseudomonadota</taxon>
        <taxon>Alphaproteobacteria</taxon>
        <taxon>Hyphomicrobiales</taxon>
        <taxon>Rhizobiaceae</taxon>
        <taxon>Rhizobium/Agrobacterium group</taxon>
        <taxon>Rhizobium</taxon>
    </lineage>
</organism>
<proteinExistence type="predicted"/>
<gene>
    <name evidence="1" type="ORF">GGQ67_004122</name>
</gene>
<dbReference type="AlphaFoldDB" id="A0A7W6CSN6"/>
<sequence length="61" mass="6873">MFINIPSQPAEARVCTMLNRIAVTNPSIDKRTPNTQQAFAAARLAIIEHPYAPPSWRRRAI</sequence>
<dbReference type="EMBL" id="JACIDW010000017">
    <property type="protein sequence ID" value="MBB3966435.1"/>
    <property type="molecule type" value="Genomic_DNA"/>
</dbReference>
<protein>
    <submittedName>
        <fullName evidence="1">Uncharacterized protein</fullName>
    </submittedName>
</protein>
<accession>A0A7W6CSN6</accession>
<evidence type="ECO:0000313" key="1">
    <source>
        <dbReference type="EMBL" id="MBB3966435.1"/>
    </source>
</evidence>
<keyword evidence="2" id="KW-1185">Reference proteome</keyword>
<dbReference type="Proteomes" id="UP000582090">
    <property type="component" value="Unassembled WGS sequence"/>
</dbReference>
<comment type="caution">
    <text evidence="1">The sequence shown here is derived from an EMBL/GenBank/DDBJ whole genome shotgun (WGS) entry which is preliminary data.</text>
</comment>
<dbReference type="RefSeq" id="WP_183901952.1">
    <property type="nucleotide sequence ID" value="NZ_JACIDW010000017.1"/>
</dbReference>
<evidence type="ECO:0000313" key="2">
    <source>
        <dbReference type="Proteomes" id="UP000582090"/>
    </source>
</evidence>
<reference evidence="1 2" key="1">
    <citation type="submission" date="2020-08" db="EMBL/GenBank/DDBJ databases">
        <title>Genomic Encyclopedia of Type Strains, Phase IV (KMG-IV): sequencing the most valuable type-strain genomes for metagenomic binning, comparative biology and taxonomic classification.</title>
        <authorList>
            <person name="Goeker M."/>
        </authorList>
    </citation>
    <scope>NUCLEOTIDE SEQUENCE [LARGE SCALE GENOMIC DNA]</scope>
    <source>
        <strain evidence="1 2">DSM 26575</strain>
    </source>
</reference>
<name>A0A7W6CSN6_9HYPH</name>